<evidence type="ECO:0000313" key="1">
    <source>
        <dbReference type="EMBL" id="OGG73523.1"/>
    </source>
</evidence>
<dbReference type="STRING" id="1798507.A3A34_01100"/>
<gene>
    <name evidence="1" type="ORF">A3A34_01100</name>
</gene>
<protein>
    <submittedName>
        <fullName evidence="1">Uncharacterized protein</fullName>
    </submittedName>
</protein>
<dbReference type="AlphaFoldDB" id="A0A1F6EIQ2"/>
<comment type="caution">
    <text evidence="1">The sequence shown here is derived from an EMBL/GenBank/DDBJ whole genome shotgun (WGS) entry which is preliminary data.</text>
</comment>
<proteinExistence type="predicted"/>
<dbReference type="Proteomes" id="UP000178587">
    <property type="component" value="Unassembled WGS sequence"/>
</dbReference>
<dbReference type="EMBL" id="MFLU01000017">
    <property type="protein sequence ID" value="OGG73523.1"/>
    <property type="molecule type" value="Genomic_DNA"/>
</dbReference>
<name>A0A1F6EIQ2_9BACT</name>
<sequence>MDDDDNGVLVAFSEDGDGSIDFVKTYPAKSVLFCTGRGGGMSPCTRNALLILALAIKHDNEQKPQEGRKIGPGTEATVI</sequence>
<organism evidence="1 2">
    <name type="scientific">Candidatus Kaiserbacteria bacterium RIFCSPLOWO2_01_FULL_50_24</name>
    <dbReference type="NCBI Taxonomy" id="1798507"/>
    <lineage>
        <taxon>Bacteria</taxon>
        <taxon>Candidatus Kaiseribacteriota</taxon>
    </lineage>
</organism>
<reference evidence="1 2" key="1">
    <citation type="journal article" date="2016" name="Nat. Commun.">
        <title>Thousands of microbial genomes shed light on interconnected biogeochemical processes in an aquifer system.</title>
        <authorList>
            <person name="Anantharaman K."/>
            <person name="Brown C.T."/>
            <person name="Hug L.A."/>
            <person name="Sharon I."/>
            <person name="Castelle C.J."/>
            <person name="Probst A.J."/>
            <person name="Thomas B.C."/>
            <person name="Singh A."/>
            <person name="Wilkins M.J."/>
            <person name="Karaoz U."/>
            <person name="Brodie E.L."/>
            <person name="Williams K.H."/>
            <person name="Hubbard S.S."/>
            <person name="Banfield J.F."/>
        </authorList>
    </citation>
    <scope>NUCLEOTIDE SEQUENCE [LARGE SCALE GENOMIC DNA]</scope>
</reference>
<evidence type="ECO:0000313" key="2">
    <source>
        <dbReference type="Proteomes" id="UP000178587"/>
    </source>
</evidence>
<accession>A0A1F6EIQ2</accession>